<proteinExistence type="predicted"/>
<evidence type="ECO:0000256" key="1">
    <source>
        <dbReference type="SAM" id="MobiDB-lite"/>
    </source>
</evidence>
<dbReference type="Proteomes" id="UP001187682">
    <property type="component" value="Unassembled WGS sequence"/>
</dbReference>
<feature type="compositionally biased region" description="Low complexity" evidence="1">
    <location>
        <begin position="304"/>
        <end position="316"/>
    </location>
</feature>
<dbReference type="EMBL" id="ONZQ02000011">
    <property type="protein sequence ID" value="SPO05057.1"/>
    <property type="molecule type" value="Genomic_DNA"/>
</dbReference>
<feature type="compositionally biased region" description="Polar residues" evidence="1">
    <location>
        <begin position="459"/>
        <end position="470"/>
    </location>
</feature>
<feature type="transmembrane region" description="Helical" evidence="2">
    <location>
        <begin position="116"/>
        <end position="134"/>
    </location>
</feature>
<evidence type="ECO:0000313" key="4">
    <source>
        <dbReference type="Proteomes" id="UP001187682"/>
    </source>
</evidence>
<organism evidence="3 4">
    <name type="scientific">Cephalotrichum gorgonifer</name>
    <dbReference type="NCBI Taxonomy" id="2041049"/>
    <lineage>
        <taxon>Eukaryota</taxon>
        <taxon>Fungi</taxon>
        <taxon>Dikarya</taxon>
        <taxon>Ascomycota</taxon>
        <taxon>Pezizomycotina</taxon>
        <taxon>Sordariomycetes</taxon>
        <taxon>Hypocreomycetidae</taxon>
        <taxon>Microascales</taxon>
        <taxon>Microascaceae</taxon>
        <taxon>Cephalotrichum</taxon>
    </lineage>
</organism>
<feature type="transmembrane region" description="Helical" evidence="2">
    <location>
        <begin position="219"/>
        <end position="239"/>
    </location>
</feature>
<reference evidence="3" key="1">
    <citation type="submission" date="2018-03" db="EMBL/GenBank/DDBJ databases">
        <authorList>
            <person name="Guldener U."/>
        </authorList>
    </citation>
    <scope>NUCLEOTIDE SEQUENCE</scope>
</reference>
<evidence type="ECO:0008006" key="5">
    <source>
        <dbReference type="Google" id="ProtNLM"/>
    </source>
</evidence>
<keyword evidence="2" id="KW-1133">Transmembrane helix</keyword>
<evidence type="ECO:0000256" key="2">
    <source>
        <dbReference type="SAM" id="Phobius"/>
    </source>
</evidence>
<feature type="transmembrane region" description="Helical" evidence="2">
    <location>
        <begin position="141"/>
        <end position="160"/>
    </location>
</feature>
<feature type="transmembrane region" description="Helical" evidence="2">
    <location>
        <begin position="180"/>
        <end position="198"/>
    </location>
</feature>
<dbReference type="AlphaFoldDB" id="A0AAE8SYI2"/>
<sequence>MATPGVNPLTGAPVTPSVNTQVTGTAVASTIQGVDMQSLVVAFSLGILANAASATAFIMVKGKTTSIWKDGQRLVLAIFLISVALWANIDFISTLISQTSNSGCQVAVAFSSTFDQVARVALLQYFLWASAGSAQTALQRFLPQGLLLARFILGGVFVGMQRPQFNPICVPTTQVMPVSIATIVTDGAVFLVCMLRVFSAGRLRDAKEGTAGHQKAKGVRFTLAGFVLWMGTSIPMHLGTTTLPVALRVALPAATATILVAVISAFCRTLPLSDARPSSFTPEAPSPRPLSTTRDLQSRDFQSRDLSSSDSDYPPSRYEDLKRDEIISITAFPKPPTRDGPREQSPIEGTLPAILNAMPGQAVTGVGGLPVQGQLFPPTRAETAPAVRDLKPSEGRADSVRPKKGFFSKSAAGGAAATRLAISGPVLQSGDGALNPLDKIPTVDLATAARNERDRREQANQSPDSTTTTLVAIGPVPQPPVITQEEAARRAQSVRRKDIASTTTPPESNPEPQVIGQETRGESVAITTSAELSPGADELRRRSPRALESSRPAPQLDQAKATLWLGIDRPGSYSSPNGVSTPDSLASAIVLSAQGSVAITNIFTSANHKPKHPTPEGV</sequence>
<keyword evidence="2" id="KW-0472">Membrane</keyword>
<feature type="transmembrane region" description="Helical" evidence="2">
    <location>
        <begin position="245"/>
        <end position="267"/>
    </location>
</feature>
<accession>A0AAE8SYI2</accession>
<protein>
    <recommendedName>
        <fullName evidence="5">Transmembrane protein</fullName>
    </recommendedName>
</protein>
<comment type="caution">
    <text evidence="3">The sequence shown here is derived from an EMBL/GenBank/DDBJ whole genome shotgun (WGS) entry which is preliminary data.</text>
</comment>
<keyword evidence="2" id="KW-0812">Transmembrane</keyword>
<name>A0AAE8SYI2_9PEZI</name>
<feature type="compositionally biased region" description="Low complexity" evidence="1">
    <location>
        <begin position="501"/>
        <end position="512"/>
    </location>
</feature>
<feature type="region of interest" description="Disordered" evidence="1">
    <location>
        <begin position="276"/>
        <end position="347"/>
    </location>
</feature>
<feature type="region of interest" description="Disordered" evidence="1">
    <location>
        <begin position="450"/>
        <end position="558"/>
    </location>
</feature>
<keyword evidence="4" id="KW-1185">Reference proteome</keyword>
<feature type="compositionally biased region" description="Basic and acidic residues" evidence="1">
    <location>
        <begin position="317"/>
        <end position="326"/>
    </location>
</feature>
<feature type="transmembrane region" description="Helical" evidence="2">
    <location>
        <begin position="74"/>
        <end position="96"/>
    </location>
</feature>
<feature type="transmembrane region" description="Helical" evidence="2">
    <location>
        <begin position="39"/>
        <end position="62"/>
    </location>
</feature>
<gene>
    <name evidence="3" type="ORF">DNG_07742</name>
</gene>
<evidence type="ECO:0000313" key="3">
    <source>
        <dbReference type="EMBL" id="SPO05057.1"/>
    </source>
</evidence>